<proteinExistence type="predicted"/>
<dbReference type="AlphaFoldDB" id="A0A6C0E2W0"/>
<name>A0A6C0E2W0_9ZZZZ</name>
<accession>A0A6C0E2W0</accession>
<organism evidence="2">
    <name type="scientific">viral metagenome</name>
    <dbReference type="NCBI Taxonomy" id="1070528"/>
    <lineage>
        <taxon>unclassified sequences</taxon>
        <taxon>metagenomes</taxon>
        <taxon>organismal metagenomes</taxon>
    </lineage>
</organism>
<keyword evidence="1" id="KW-0812">Transmembrane</keyword>
<sequence>MVFMEIYYLLVLILIIIGCYFLYTYVIYPLMHPLDSLKKVGEEVEKALENTAQDFIEGKGPGSALVPLVLDGSTSYKDYLETKAFGPDVQDAMRGITTKKEGDGCTIGEYGKREGIIQNGKCIWNGICNEGTTKNNDKCISNDYNKECAGFIPGLLYKYSENGSCLESNDCQSNFEKINNVCIYKDKCKICRTDELGIIYKYNKYGKCPTNAMLINPDIEPECPPEFPGPKSQVDCQPNFNFVSGNPSKCIYKNKDQVCTTTLSNFIGKYDEFGDCIKNSNNQCAKDYNLVDGKCVSMKIGNPCLFGNVPGKIVDYGFGAMCVEDQCKSRPNEYETVNNECLYKNRNKPCEVDIYGVKLPGIYTNDGYCNTTTGLIGV</sequence>
<protein>
    <submittedName>
        <fullName evidence="2">Uncharacterized protein</fullName>
    </submittedName>
</protein>
<keyword evidence="1" id="KW-0472">Membrane</keyword>
<keyword evidence="1" id="KW-1133">Transmembrane helix</keyword>
<dbReference type="EMBL" id="MN739715">
    <property type="protein sequence ID" value="QHT22619.1"/>
    <property type="molecule type" value="Genomic_DNA"/>
</dbReference>
<feature type="transmembrane region" description="Helical" evidence="1">
    <location>
        <begin position="6"/>
        <end position="28"/>
    </location>
</feature>
<evidence type="ECO:0000256" key="1">
    <source>
        <dbReference type="SAM" id="Phobius"/>
    </source>
</evidence>
<evidence type="ECO:0000313" key="2">
    <source>
        <dbReference type="EMBL" id="QHT22619.1"/>
    </source>
</evidence>
<reference evidence="2" key="1">
    <citation type="journal article" date="2020" name="Nature">
        <title>Giant virus diversity and host interactions through global metagenomics.</title>
        <authorList>
            <person name="Schulz F."/>
            <person name="Roux S."/>
            <person name="Paez-Espino D."/>
            <person name="Jungbluth S."/>
            <person name="Walsh D.A."/>
            <person name="Denef V.J."/>
            <person name="McMahon K.D."/>
            <person name="Konstantinidis K.T."/>
            <person name="Eloe-Fadrosh E.A."/>
            <person name="Kyrpides N.C."/>
            <person name="Woyke T."/>
        </authorList>
    </citation>
    <scope>NUCLEOTIDE SEQUENCE</scope>
    <source>
        <strain evidence="2">GVMAG-M-3300023179-111</strain>
    </source>
</reference>